<dbReference type="Proteomes" id="UP000278609">
    <property type="component" value="Unassembled WGS sequence"/>
</dbReference>
<dbReference type="GO" id="GO:0008236">
    <property type="term" value="F:serine-type peptidase activity"/>
    <property type="evidence" value="ECO:0007669"/>
    <property type="project" value="UniProtKB-UniRule"/>
</dbReference>
<dbReference type="InterPro" id="IPR029045">
    <property type="entry name" value="ClpP/crotonase-like_dom_sf"/>
</dbReference>
<feature type="site" description="Transition state stabilizer; via amide nitrogen" evidence="9">
    <location>
        <position position="970"/>
    </location>
</feature>
<dbReference type="GO" id="GO:0005737">
    <property type="term" value="C:cytoplasm"/>
    <property type="evidence" value="ECO:0007669"/>
    <property type="project" value="UniProtKB-SubCell"/>
</dbReference>
<gene>
    <name evidence="12" type="ORF">EII40_04650</name>
</gene>
<dbReference type="GO" id="GO:0006508">
    <property type="term" value="P:proteolysis"/>
    <property type="evidence" value="ECO:0007669"/>
    <property type="project" value="UniProtKB-UniRule"/>
</dbReference>
<keyword evidence="4 7" id="KW-0645">Protease</keyword>
<dbReference type="Gene3D" id="3.90.226.10">
    <property type="entry name" value="2-enoyl-CoA Hydratase, Chain A, domain 1"/>
    <property type="match status" value="1"/>
</dbReference>
<dbReference type="SUPFAM" id="SSF50156">
    <property type="entry name" value="PDZ domain-like"/>
    <property type="match status" value="1"/>
</dbReference>
<dbReference type="Pfam" id="PF26550">
    <property type="entry name" value="Tricorn_2nd"/>
    <property type="match status" value="1"/>
</dbReference>
<dbReference type="Gene3D" id="2.130.10.10">
    <property type="entry name" value="YVTN repeat-like/Quinoprotein amine dehydrogenase"/>
    <property type="match status" value="1"/>
</dbReference>
<dbReference type="InterPro" id="IPR015943">
    <property type="entry name" value="WD40/YVTN_repeat-like_dom_sf"/>
</dbReference>
<feature type="active site" description="Charge relay system" evidence="8">
    <location>
        <position position="745"/>
    </location>
</feature>
<keyword evidence="3 7" id="KW-0963">Cytoplasm</keyword>
<feature type="compositionally biased region" description="Basic and acidic residues" evidence="10">
    <location>
        <begin position="544"/>
        <end position="575"/>
    </location>
</feature>
<accession>A0A3P1XUQ5</accession>
<dbReference type="RefSeq" id="WP_124751112.1">
    <property type="nucleotide sequence ID" value="NZ_RQYS01000015.1"/>
</dbReference>
<dbReference type="Pfam" id="PF14684">
    <property type="entry name" value="Tricorn_C1"/>
    <property type="match status" value="1"/>
</dbReference>
<dbReference type="InterPro" id="IPR012393">
    <property type="entry name" value="Tricorn_protease"/>
</dbReference>
<dbReference type="SUPFAM" id="SSF82171">
    <property type="entry name" value="DPP6 N-terminal domain-like"/>
    <property type="match status" value="1"/>
</dbReference>
<dbReference type="CDD" id="cd10828">
    <property type="entry name" value="cpPDZ_Tricorn-protease"/>
    <property type="match status" value="1"/>
</dbReference>
<dbReference type="SUPFAM" id="SSF52096">
    <property type="entry name" value="ClpP/crotonase"/>
    <property type="match status" value="1"/>
</dbReference>
<dbReference type="Gene3D" id="2.30.42.10">
    <property type="match status" value="1"/>
</dbReference>
<evidence type="ECO:0000256" key="2">
    <source>
        <dbReference type="ARBA" id="ARBA00008524"/>
    </source>
</evidence>
<evidence type="ECO:0000259" key="11">
    <source>
        <dbReference type="SMART" id="SM00245"/>
    </source>
</evidence>
<dbReference type="EC" id="3.4.21.-" evidence="7"/>
<feature type="active site" description="Nucleophile" evidence="8">
    <location>
        <position position="969"/>
    </location>
</feature>
<dbReference type="InterPro" id="IPR028204">
    <property type="entry name" value="Tricorn_C1"/>
</dbReference>
<dbReference type="PANTHER" id="PTHR43253">
    <property type="entry name" value="TRICORN PROTEASE HOMOLOG 2-RELATED"/>
    <property type="match status" value="1"/>
</dbReference>
<feature type="domain" description="Tail specific protease" evidence="11">
    <location>
        <begin position="848"/>
        <end position="1038"/>
    </location>
</feature>
<sequence length="1080" mass="122173">MKRKQLWSLMCAMFVAAQQGQAEEARLLRFPATNGNDIVFSYAGDLYKVSARGGEAKRLTSHVGYEMFPRFSPDGKTIAFTGQYDGNTEVYTIPADGGEPLRVTYTATNQRDDVGDRMGPNNIVTAWTADGEKIVYRNRISSGFNGKLYTVAKEGGLSEVIPLPEGGFCSFSPDGKRLAYNRVMREFRTWKYYQGGMADDVWIYDAGKKTVENITNNRAQDIFPMWVGNEIYFISDRDRTMNLFVYDTKTKTTSKVTDFTEYDIKFPSTNGKLIVFENAGYIYRFDPATKKAEKVSVTLSSDHVYARNEIKDGGRYMRSASLSPDGKRVVVTARGEVFNLPVEKGVTKNIVRTPGAHERSATWSPDGKHIAYISDATGETELYMQPAEGGQAVQLTKNNDTYIRDFEWSPDSKSIVYTDRKNRINLLNVETKQVTEVLRDPKKEPYDVTFSPDSKWLAYTRMADNEYDIIYLYRIADKKEIQVTDRWYDSGSPTFSTDGKYLVFSSMRDFNPTYGSKEWNHVYGYSNGVYLALLTQDTPSPFLTKDDGSKAEPKKVEIKVEEGKKKETDEKKKPEGVTVKVDEDGLSERIVKLPLPQGYHGSFYSDGQKVYYSRNNSTYVYDLNKQKEETVAEGARMWVEPGGKKAGFFKNRQVFVKDIPSGRIDLKDPVNFSDMKITIDYAKEWAQIYDEAWRAFRDGFYLENMHGVDWKAMKQKYAVLLPYVKNRQDLTYLIGEMIGELNCGHAYVNTGEMDRPKRIKTGLLGAEISRDKSGFFRLEKILPGESWTPSLRSPLTEPGIKAQVGDFIVAIDGVPTNTVNDLFALLVGKADVPTELSLNSKAQLNGARKVVIRPLEEEHSLYHYQWVKNNIAKVDKASGGKIGYIYIPDMGVEGLNEFAKYFYPQLDKEGLIIDDRANGGGNVSPMILERLAREPYRMTMRRGSTHNGTVPNAVQVGPKVCLINKYSASDGDLFPWGFRALKLGKLIGTRTWGGIVGITASLPFIDGTDVRVPFFTSYDMNGNWMVENEGVEPDILIDNDPVKEWNGEDEQLNRAIEEVMKELKNRKPLPKTPAPRVWNK</sequence>
<comment type="subcellular location">
    <subcellularLocation>
        <location evidence="1 7">Cytoplasm</location>
    </subcellularLocation>
</comment>
<dbReference type="Pfam" id="PF03572">
    <property type="entry name" value="Peptidase_S41"/>
    <property type="match status" value="1"/>
</dbReference>
<name>A0A3P1XUQ5_TANFO</name>
<comment type="caution">
    <text evidence="12">The sequence shown here is derived from an EMBL/GenBank/DDBJ whole genome shotgun (WGS) entry which is preliminary data.</text>
</comment>
<evidence type="ECO:0000313" key="13">
    <source>
        <dbReference type="Proteomes" id="UP000278609"/>
    </source>
</evidence>
<proteinExistence type="inferred from homology"/>
<dbReference type="InterPro" id="IPR005151">
    <property type="entry name" value="Tail-specific_protease"/>
</dbReference>
<keyword evidence="5 7" id="KW-0378">Hydrolase</keyword>
<dbReference type="PANTHER" id="PTHR43253:SF1">
    <property type="entry name" value="TRICORN PROTEASE HOMOLOG 2-RELATED"/>
    <property type="match status" value="1"/>
</dbReference>
<dbReference type="InterPro" id="IPR029414">
    <property type="entry name" value="Tricorn_PDZ"/>
</dbReference>
<dbReference type="Pfam" id="PF26549">
    <property type="entry name" value="Tricorn_N"/>
    <property type="match status" value="1"/>
</dbReference>
<dbReference type="InterPro" id="IPR036034">
    <property type="entry name" value="PDZ_sf"/>
</dbReference>
<dbReference type="OrthoDB" id="9815657at2"/>
<dbReference type="Pfam" id="PF14685">
    <property type="entry name" value="PDZ_Tricorn"/>
    <property type="match status" value="1"/>
</dbReference>
<feature type="active site" description="Charge relay system" evidence="8">
    <location>
        <position position="1027"/>
    </location>
</feature>
<evidence type="ECO:0000256" key="7">
    <source>
        <dbReference type="PIRNR" id="PIRNR036421"/>
    </source>
</evidence>
<comment type="similarity">
    <text evidence="2 7">Belongs to the peptidase S41B family.</text>
</comment>
<feature type="region of interest" description="Disordered" evidence="10">
    <location>
        <begin position="542"/>
        <end position="575"/>
    </location>
</feature>
<evidence type="ECO:0000256" key="10">
    <source>
        <dbReference type="SAM" id="MobiDB-lite"/>
    </source>
</evidence>
<evidence type="ECO:0000256" key="1">
    <source>
        <dbReference type="ARBA" id="ARBA00004496"/>
    </source>
</evidence>
<evidence type="ECO:0000256" key="6">
    <source>
        <dbReference type="ARBA" id="ARBA00022825"/>
    </source>
</evidence>
<keyword evidence="6 7" id="KW-0720">Serine protease</keyword>
<protein>
    <recommendedName>
        <fullName evidence="7">Tricorn protease homolog</fullName>
        <ecNumber evidence="7">3.4.21.-</ecNumber>
    </recommendedName>
</protein>
<evidence type="ECO:0000256" key="8">
    <source>
        <dbReference type="PIRSR" id="PIRSR036421-1"/>
    </source>
</evidence>
<evidence type="ECO:0000256" key="4">
    <source>
        <dbReference type="ARBA" id="ARBA00022670"/>
    </source>
</evidence>
<reference evidence="12 13" key="1">
    <citation type="submission" date="2018-11" db="EMBL/GenBank/DDBJ databases">
        <title>Genomes From Bacteria Associated with the Canine Oral Cavity: a Test Case for Automated Genome-Based Taxonomic Assignment.</title>
        <authorList>
            <person name="Coil D.A."/>
            <person name="Jospin G."/>
            <person name="Darling A.E."/>
            <person name="Wallis C."/>
            <person name="Davis I.J."/>
            <person name="Harris S."/>
            <person name="Eisen J.A."/>
            <person name="Holcombe L.J."/>
            <person name="O'Flynn C."/>
        </authorList>
    </citation>
    <scope>NUCLEOTIDE SEQUENCE [LARGE SCALE GENOMIC DNA]</scope>
    <source>
        <strain evidence="12 13">OH2617_COT-023</strain>
    </source>
</reference>
<evidence type="ECO:0000313" key="12">
    <source>
        <dbReference type="EMBL" id="RRD62211.1"/>
    </source>
</evidence>
<organism evidence="12 13">
    <name type="scientific">Tannerella forsythia</name>
    <name type="common">Bacteroides forsythus</name>
    <dbReference type="NCBI Taxonomy" id="28112"/>
    <lineage>
        <taxon>Bacteria</taxon>
        <taxon>Pseudomonadati</taxon>
        <taxon>Bacteroidota</taxon>
        <taxon>Bacteroidia</taxon>
        <taxon>Bacteroidales</taxon>
        <taxon>Tannerellaceae</taxon>
        <taxon>Tannerella</taxon>
    </lineage>
</organism>
<evidence type="ECO:0000256" key="9">
    <source>
        <dbReference type="PIRSR" id="PIRSR036421-3"/>
    </source>
</evidence>
<comment type="function">
    <text evidence="7">Degrades oligopeptides.</text>
</comment>
<dbReference type="SMART" id="SM00245">
    <property type="entry name" value="TSPc"/>
    <property type="match status" value="1"/>
</dbReference>
<dbReference type="EMBL" id="RQYS01000015">
    <property type="protein sequence ID" value="RRD62211.1"/>
    <property type="molecule type" value="Genomic_DNA"/>
</dbReference>
<dbReference type="PIRSF" id="PIRSF036421">
    <property type="entry name" value="Tricorn_protease"/>
    <property type="match status" value="1"/>
</dbReference>
<dbReference type="AlphaFoldDB" id="A0A3P1XUQ5"/>
<dbReference type="SUPFAM" id="SSF69304">
    <property type="entry name" value="Tricorn protease N-terminal domain"/>
    <property type="match status" value="1"/>
</dbReference>
<dbReference type="Gene3D" id="3.30.750.44">
    <property type="match status" value="1"/>
</dbReference>
<dbReference type="CDD" id="cd07562">
    <property type="entry name" value="Peptidase_S41_TRI"/>
    <property type="match status" value="1"/>
</dbReference>
<evidence type="ECO:0000256" key="5">
    <source>
        <dbReference type="ARBA" id="ARBA00022801"/>
    </source>
</evidence>
<dbReference type="Gene3D" id="2.120.10.60">
    <property type="entry name" value="Tricorn protease N-terminal domain"/>
    <property type="match status" value="1"/>
</dbReference>
<evidence type="ECO:0000256" key="3">
    <source>
        <dbReference type="ARBA" id="ARBA00022490"/>
    </source>
</evidence>